<name>A0A515ENF0_9BURK</name>
<evidence type="ECO:0000259" key="1">
    <source>
        <dbReference type="Pfam" id="PF13577"/>
    </source>
</evidence>
<dbReference type="Pfam" id="PF13577">
    <property type="entry name" value="SnoaL_4"/>
    <property type="match status" value="1"/>
</dbReference>
<proteinExistence type="predicted"/>
<evidence type="ECO:0000313" key="3">
    <source>
        <dbReference type="Proteomes" id="UP000317365"/>
    </source>
</evidence>
<dbReference type="KEGG" id="rhg:EXZ61_08425"/>
<protein>
    <recommendedName>
        <fullName evidence="1">SnoaL-like domain-containing protein</fullName>
    </recommendedName>
</protein>
<dbReference type="Proteomes" id="UP000317365">
    <property type="component" value="Chromosome"/>
</dbReference>
<dbReference type="InterPro" id="IPR037401">
    <property type="entry name" value="SnoaL-like"/>
</dbReference>
<keyword evidence="3" id="KW-1185">Reference proteome</keyword>
<evidence type="ECO:0000313" key="2">
    <source>
        <dbReference type="EMBL" id="QDL54186.1"/>
    </source>
</evidence>
<accession>A0A515ENF0</accession>
<dbReference type="EMBL" id="CP036282">
    <property type="protein sequence ID" value="QDL54186.1"/>
    <property type="molecule type" value="Genomic_DNA"/>
</dbReference>
<dbReference type="Gene3D" id="3.10.450.50">
    <property type="match status" value="1"/>
</dbReference>
<dbReference type="SUPFAM" id="SSF54427">
    <property type="entry name" value="NTF2-like"/>
    <property type="match status" value="1"/>
</dbReference>
<dbReference type="InterPro" id="IPR032710">
    <property type="entry name" value="NTF2-like_dom_sf"/>
</dbReference>
<sequence length="153" mass="17173">MPNQKGNQVLSLEDVYALQQLVARFANSFDLKDWVRLERCLAPELHTDYSDLRGTPPERMSSSRFVELRRSALQELQTHHLAGHVEIEGSGSVGTVKASMAIYRRNALGEVLNTHCLYIFGVARTDGAWTINSIVQKVFINHGQTAIHKGIEK</sequence>
<reference evidence="3" key="1">
    <citation type="submission" date="2019-02" db="EMBL/GenBank/DDBJ databases">
        <title>Complete genome sequence of Rhodoferax sp. Gr-4.</title>
        <authorList>
            <person name="Jin L."/>
        </authorList>
    </citation>
    <scope>NUCLEOTIDE SEQUENCE [LARGE SCALE GENOMIC DNA]</scope>
    <source>
        <strain evidence="3">Gr-4</strain>
    </source>
</reference>
<organism evidence="2 3">
    <name type="scientific">Rhodoferax aquaticus</name>
    <dbReference type="NCBI Taxonomy" id="2527691"/>
    <lineage>
        <taxon>Bacteria</taxon>
        <taxon>Pseudomonadati</taxon>
        <taxon>Pseudomonadota</taxon>
        <taxon>Betaproteobacteria</taxon>
        <taxon>Burkholderiales</taxon>
        <taxon>Comamonadaceae</taxon>
        <taxon>Rhodoferax</taxon>
    </lineage>
</organism>
<dbReference type="AlphaFoldDB" id="A0A515ENF0"/>
<dbReference type="CDD" id="cd00531">
    <property type="entry name" value="NTF2_like"/>
    <property type="match status" value="1"/>
</dbReference>
<reference evidence="3" key="2">
    <citation type="journal article" date="2020" name="Int. J. Syst. Evol. Microbiol.">
        <title>Genomic insights into a novel species Rhodoferax aquaticus sp. nov., isolated from freshwater.</title>
        <authorList>
            <person name="Li T."/>
            <person name="Zhuo Y."/>
            <person name="Jin C.Z."/>
            <person name="Wu X."/>
            <person name="Ko S.R."/>
            <person name="Jin F.J."/>
            <person name="Ahn C.Y."/>
            <person name="Oh H.M."/>
            <person name="Lee H.G."/>
            <person name="Jin L."/>
        </authorList>
    </citation>
    <scope>NUCLEOTIDE SEQUENCE [LARGE SCALE GENOMIC DNA]</scope>
    <source>
        <strain evidence="3">Gr-4</strain>
    </source>
</reference>
<gene>
    <name evidence="2" type="ORF">EXZ61_08425</name>
</gene>
<feature type="domain" description="SnoaL-like" evidence="1">
    <location>
        <begin position="11"/>
        <end position="133"/>
    </location>
</feature>